<dbReference type="Proteomes" id="UP000189299">
    <property type="component" value="Unassembled WGS sequence"/>
</dbReference>
<dbReference type="AlphaFoldDB" id="A0A1V2UBC2"/>
<dbReference type="STRING" id="53346.A5802_000008"/>
<accession>A0A1V2UBC2</accession>
<dbReference type="InterPro" id="IPR036388">
    <property type="entry name" value="WH-like_DNA-bd_sf"/>
</dbReference>
<proteinExistence type="predicted"/>
<dbReference type="EMBL" id="MSTR01000020">
    <property type="protein sequence ID" value="ONN40582.1"/>
    <property type="molecule type" value="Genomic_DNA"/>
</dbReference>
<dbReference type="OrthoDB" id="2172257at2"/>
<feature type="domain" description="Mga helix-turn-helix" evidence="1">
    <location>
        <begin position="87"/>
        <end position="164"/>
    </location>
</feature>
<protein>
    <submittedName>
        <fullName evidence="2">M protein trans-acting positive regulator</fullName>
    </submittedName>
</protein>
<dbReference type="Gene3D" id="1.10.10.10">
    <property type="entry name" value="Winged helix-like DNA-binding domain superfamily/Winged helix DNA-binding domain"/>
    <property type="match status" value="1"/>
</dbReference>
<dbReference type="Pfam" id="PF05043">
    <property type="entry name" value="Mga"/>
    <property type="match status" value="1"/>
</dbReference>
<sequence>MIEKILLDDHARMKLNVYGKIMTLWPGEYSLDHVRENLDFYFSPTRFKKILCAIQDDLEQFTDIKLLHTKNKLSIPEQLVQYTQYQHFLSTESVPYKLLISLLTEQDEDLAAFCNRHFISRSTCFRQTKKLTEYLKEYNINLNLTNLTLSGSEMLIRIIFFNFFWFVSLGESLDSIPYSQEVRALIYKHEGSQHKNKFDLGKKQASLHCLICLLRIENNHFTDIYRLSRDSFIPSETNIDFFYDFFKIANLRLDILEVNALFYLFYYWPFLTSNQDIRVPIVQHSYQQPSNEIKAILEEFQEHCQTFIGTFHFEKEPALLLNLYLSIGNFSMFKQKIPLTTLFISSYIQDKYPLLRILTIKIEGFWKKIAQRKNYIWLKSCVSELAFLQASLLYPYYSEIDENYKLKVGFVNVSEHLISAEILNLGKKIPFVDIERLTLPITEEYDFFIFGSPLLIPNGLDSSKYTVLDFCHYRDFETNLYQRLLEVHHLKLQTLFAD</sequence>
<dbReference type="InterPro" id="IPR007737">
    <property type="entry name" value="Mga_HTH"/>
</dbReference>
<organism evidence="2 3">
    <name type="scientific">Enterococcus mundtii</name>
    <dbReference type="NCBI Taxonomy" id="53346"/>
    <lineage>
        <taxon>Bacteria</taxon>
        <taxon>Bacillati</taxon>
        <taxon>Bacillota</taxon>
        <taxon>Bacilli</taxon>
        <taxon>Lactobacillales</taxon>
        <taxon>Enterococcaceae</taxon>
        <taxon>Enterococcus</taxon>
    </lineage>
</organism>
<evidence type="ECO:0000259" key="1">
    <source>
        <dbReference type="Pfam" id="PF05043"/>
    </source>
</evidence>
<dbReference type="RefSeq" id="WP_077152076.1">
    <property type="nucleotide sequence ID" value="NZ_CABMMO010000020.1"/>
</dbReference>
<evidence type="ECO:0000313" key="2">
    <source>
        <dbReference type="EMBL" id="ONN40582.1"/>
    </source>
</evidence>
<comment type="caution">
    <text evidence="2">The sequence shown here is derived from an EMBL/GenBank/DDBJ whole genome shotgun (WGS) entry which is preliminary data.</text>
</comment>
<evidence type="ECO:0000313" key="3">
    <source>
        <dbReference type="Proteomes" id="UP000189299"/>
    </source>
</evidence>
<gene>
    <name evidence="2" type="ORF">BTN92_14940</name>
</gene>
<name>A0A1V2UBC2_ENTMU</name>
<reference evidence="2 3" key="1">
    <citation type="submission" date="2016-12" db="EMBL/GenBank/DDBJ databases">
        <authorList>
            <person name="Song W.-J."/>
            <person name="Kurnit D.M."/>
        </authorList>
    </citation>
    <scope>NUCLEOTIDE SEQUENCE [LARGE SCALE GENOMIC DNA]</scope>
    <source>
        <strain evidence="2 3">CGB1038-1_S1</strain>
    </source>
</reference>